<dbReference type="OrthoDB" id="2126698at2759"/>
<evidence type="ECO:0000256" key="1">
    <source>
        <dbReference type="ARBA" id="ARBA00010199"/>
    </source>
</evidence>
<dbReference type="GO" id="GO:0016020">
    <property type="term" value="C:membrane"/>
    <property type="evidence" value="ECO:0000318"/>
    <property type="project" value="GO_Central"/>
</dbReference>
<feature type="transmembrane region" description="Helical" evidence="2">
    <location>
        <begin position="121"/>
        <end position="142"/>
    </location>
</feature>
<gene>
    <name evidence="3" type="ORF">ZOSMA_149G00060</name>
</gene>
<dbReference type="PANTHER" id="PTHR11206">
    <property type="entry name" value="MULTIDRUG RESISTANCE PROTEIN"/>
    <property type="match status" value="1"/>
</dbReference>
<keyword evidence="2" id="KW-1133">Transmembrane helix</keyword>
<evidence type="ECO:0000313" key="3">
    <source>
        <dbReference type="EMBL" id="KMZ73421.1"/>
    </source>
</evidence>
<reference evidence="4" key="1">
    <citation type="journal article" date="2016" name="Nature">
        <title>The genome of the seagrass Zostera marina reveals angiosperm adaptation to the sea.</title>
        <authorList>
            <person name="Olsen J.L."/>
            <person name="Rouze P."/>
            <person name="Verhelst B."/>
            <person name="Lin Y.-C."/>
            <person name="Bayer T."/>
            <person name="Collen J."/>
            <person name="Dattolo E."/>
            <person name="De Paoli E."/>
            <person name="Dittami S."/>
            <person name="Maumus F."/>
            <person name="Michel G."/>
            <person name="Kersting A."/>
            <person name="Lauritano C."/>
            <person name="Lohaus R."/>
            <person name="Toepel M."/>
            <person name="Tonon T."/>
            <person name="Vanneste K."/>
            <person name="Amirebrahimi M."/>
            <person name="Brakel J."/>
            <person name="Bostroem C."/>
            <person name="Chovatia M."/>
            <person name="Grimwood J."/>
            <person name="Jenkins J.W."/>
            <person name="Jueterbock A."/>
            <person name="Mraz A."/>
            <person name="Stam W.T."/>
            <person name="Tice H."/>
            <person name="Bornberg-Bauer E."/>
            <person name="Green P.J."/>
            <person name="Pearson G.A."/>
            <person name="Procaccini G."/>
            <person name="Duarte C.M."/>
            <person name="Schmutz J."/>
            <person name="Reusch T.B.H."/>
            <person name="Van de Peer Y."/>
        </authorList>
    </citation>
    <scope>NUCLEOTIDE SEQUENCE [LARGE SCALE GENOMIC DNA]</scope>
    <source>
        <strain evidence="4">cv. Finnish</strain>
    </source>
</reference>
<dbReference type="GO" id="GO:0022857">
    <property type="term" value="F:transmembrane transporter activity"/>
    <property type="evidence" value="ECO:0000318"/>
    <property type="project" value="GO_Central"/>
</dbReference>
<feature type="transmembrane region" description="Helical" evidence="2">
    <location>
        <begin position="72"/>
        <end position="100"/>
    </location>
</feature>
<dbReference type="EMBL" id="LFYR01000584">
    <property type="protein sequence ID" value="KMZ73421.1"/>
    <property type="molecule type" value="Genomic_DNA"/>
</dbReference>
<evidence type="ECO:0000313" key="4">
    <source>
        <dbReference type="Proteomes" id="UP000036987"/>
    </source>
</evidence>
<name>A0A0K9PWL7_ZOSMR</name>
<keyword evidence="2" id="KW-0472">Membrane</keyword>
<proteinExistence type="inferred from homology"/>
<organism evidence="3 4">
    <name type="scientific">Zostera marina</name>
    <name type="common">Eelgrass</name>
    <dbReference type="NCBI Taxonomy" id="29655"/>
    <lineage>
        <taxon>Eukaryota</taxon>
        <taxon>Viridiplantae</taxon>
        <taxon>Streptophyta</taxon>
        <taxon>Embryophyta</taxon>
        <taxon>Tracheophyta</taxon>
        <taxon>Spermatophyta</taxon>
        <taxon>Magnoliopsida</taxon>
        <taxon>Liliopsida</taxon>
        <taxon>Zosteraceae</taxon>
        <taxon>Zostera</taxon>
    </lineage>
</organism>
<accession>A0A0K9PWL7</accession>
<evidence type="ECO:0000256" key="2">
    <source>
        <dbReference type="SAM" id="Phobius"/>
    </source>
</evidence>
<dbReference type="AlphaFoldDB" id="A0A0K9PWL7"/>
<evidence type="ECO:0008006" key="5">
    <source>
        <dbReference type="Google" id="ProtNLM"/>
    </source>
</evidence>
<dbReference type="Proteomes" id="UP000036987">
    <property type="component" value="Unassembled WGS sequence"/>
</dbReference>
<keyword evidence="2" id="KW-0812">Transmembrane</keyword>
<dbReference type="STRING" id="29655.A0A0K9PWL7"/>
<sequence length="213" mass="23069">MEDFNTQGNTPLLGIHEDVEGAEEKQGLTSRIWNESKKLWIVVGPAIFGRISLNTANFVTQAFAGHLGDLELAAMSIAASVILGFTFGLMLGMASALETLGGQAYGSKRYHMMGIYLQRSWIVLFTCAVFLTPIFLVATPILKLIGQPDDIAVLAEIDRLSVCQVLGMPVPSSRFNLYVPGRSSSSTTYGPSQFAPSLPLEQSFSADIRSSPY</sequence>
<protein>
    <recommendedName>
        <fullName evidence="5">MATE efflux family protein</fullName>
    </recommendedName>
</protein>
<dbReference type="Pfam" id="PF01554">
    <property type="entry name" value="MatE"/>
    <property type="match status" value="1"/>
</dbReference>
<comment type="similarity">
    <text evidence="1">Belongs to the multi antimicrobial extrusion (MATE) (TC 2.A.66.1) family.</text>
</comment>
<dbReference type="GO" id="GO:0015297">
    <property type="term" value="F:antiporter activity"/>
    <property type="evidence" value="ECO:0007669"/>
    <property type="project" value="InterPro"/>
</dbReference>
<dbReference type="OMA" id="TRIAMTF"/>
<dbReference type="GO" id="GO:0042910">
    <property type="term" value="F:xenobiotic transmembrane transporter activity"/>
    <property type="evidence" value="ECO:0007669"/>
    <property type="project" value="InterPro"/>
</dbReference>
<keyword evidence="4" id="KW-1185">Reference proteome</keyword>
<dbReference type="InterPro" id="IPR002528">
    <property type="entry name" value="MATE_fam"/>
</dbReference>
<comment type="caution">
    <text evidence="3">The sequence shown here is derived from an EMBL/GenBank/DDBJ whole genome shotgun (WGS) entry which is preliminary data.</text>
</comment>
<feature type="transmembrane region" description="Helical" evidence="2">
    <location>
        <begin position="39"/>
        <end position="60"/>
    </location>
</feature>